<feature type="transmembrane region" description="Helical" evidence="8">
    <location>
        <begin position="103"/>
        <end position="132"/>
    </location>
</feature>
<feature type="transmembrane region" description="Helical" evidence="8">
    <location>
        <begin position="240"/>
        <end position="260"/>
    </location>
</feature>
<dbReference type="InterPro" id="IPR050297">
    <property type="entry name" value="LipidA_mod_glycosyltrf_83"/>
</dbReference>
<dbReference type="EMBL" id="LNYK01000016">
    <property type="protein sequence ID" value="KTD21374.1"/>
    <property type="molecule type" value="Genomic_DNA"/>
</dbReference>
<evidence type="ECO:0000256" key="7">
    <source>
        <dbReference type="ARBA" id="ARBA00023136"/>
    </source>
</evidence>
<dbReference type="Pfam" id="PF13231">
    <property type="entry name" value="PMT_2"/>
    <property type="match status" value="1"/>
</dbReference>
<gene>
    <name evidence="10" type="ORF">Llon_1472</name>
</gene>
<keyword evidence="11" id="KW-1185">Reference proteome</keyword>
<organism evidence="10 11">
    <name type="scientific">Legionella londiniensis</name>
    <dbReference type="NCBI Taxonomy" id="45068"/>
    <lineage>
        <taxon>Bacteria</taxon>
        <taxon>Pseudomonadati</taxon>
        <taxon>Pseudomonadota</taxon>
        <taxon>Gammaproteobacteria</taxon>
        <taxon>Legionellales</taxon>
        <taxon>Legionellaceae</taxon>
        <taxon>Legionella</taxon>
    </lineage>
</organism>
<dbReference type="PATRIC" id="fig|45068.5.peg.1596"/>
<keyword evidence="3" id="KW-0328">Glycosyltransferase</keyword>
<sequence>MPVIDRDEAHFAQATRQMLQTGQFFQIRFQEKTRFQKPPGINWLQALSVQIFSHPDAARIWPYRLPSALGALLSVLLTFFFAKRFVNRRAALAGSAFLASSMLLVIEAHMAVIDASLLVSVILMQGALWFIYDAGMNSKPLHWRWPLLFWLAMAYGFLLKGVTPLIGFLSVFTLCIVERRIDWLKNLRFFSGFAVLIAFTLIWVLLVNAAEDSNYLMQMFHKDLLPKLKGGHESHGKPPLFHLALLPLTFWPASLFLWQGIRYAYYERRSPVVKFLLAWILPIWLFFEIMPTKLPQYVLPTFPAIALLCALAITTDYGKEKPGKWLLFLQALWVLLSLGLAVVFLTLPYLLLHQLTLGAIILFIFLSFMSFICGYLASHGAYRKASLGILLTAAIAFPIIFSGLLPRLEPLWISRNLALQIPENKISKDNPLLVVGFSEPSLVFYLNTHHVKFTDINTALSLMRQNKEALLLVERGKFIKMPKRGMDVITRIKGYNYSKGKTVKLLLIGQNPPEDDES</sequence>
<evidence type="ECO:0000313" key="10">
    <source>
        <dbReference type="EMBL" id="KTD21374.1"/>
    </source>
</evidence>
<protein>
    <submittedName>
        <fullName evidence="10">Melitin resistance protein</fullName>
    </submittedName>
</protein>
<evidence type="ECO:0000256" key="4">
    <source>
        <dbReference type="ARBA" id="ARBA00022679"/>
    </source>
</evidence>
<feature type="domain" description="Glycosyltransferase RgtA/B/C/D-like" evidence="9">
    <location>
        <begin position="37"/>
        <end position="203"/>
    </location>
</feature>
<evidence type="ECO:0000256" key="1">
    <source>
        <dbReference type="ARBA" id="ARBA00004651"/>
    </source>
</evidence>
<comment type="caution">
    <text evidence="10">The sequence shown here is derived from an EMBL/GenBank/DDBJ whole genome shotgun (WGS) entry which is preliminary data.</text>
</comment>
<keyword evidence="7 8" id="KW-0472">Membrane</keyword>
<keyword evidence="6 8" id="KW-1133">Transmembrane helix</keyword>
<dbReference type="GO" id="GO:0009103">
    <property type="term" value="P:lipopolysaccharide biosynthetic process"/>
    <property type="evidence" value="ECO:0007669"/>
    <property type="project" value="TreeGrafter"/>
</dbReference>
<feature type="transmembrane region" description="Helical" evidence="8">
    <location>
        <begin position="152"/>
        <end position="177"/>
    </location>
</feature>
<dbReference type="Proteomes" id="UP000054997">
    <property type="component" value="Unassembled WGS sequence"/>
</dbReference>
<feature type="transmembrane region" description="Helical" evidence="8">
    <location>
        <begin position="297"/>
        <end position="314"/>
    </location>
</feature>
<reference evidence="10 11" key="1">
    <citation type="submission" date="2015-11" db="EMBL/GenBank/DDBJ databases">
        <title>Genomic analysis of 38 Legionella species identifies large and diverse effector repertoires.</title>
        <authorList>
            <person name="Burstein D."/>
            <person name="Amaro F."/>
            <person name="Zusman T."/>
            <person name="Lifshitz Z."/>
            <person name="Cohen O."/>
            <person name="Gilbert J.A."/>
            <person name="Pupko T."/>
            <person name="Shuman H.A."/>
            <person name="Segal G."/>
        </authorList>
    </citation>
    <scope>NUCLEOTIDE SEQUENCE [LARGE SCALE GENOMIC DNA]</scope>
    <source>
        <strain evidence="10 11">ATCC 49505</strain>
    </source>
</reference>
<dbReference type="GO" id="GO:0010041">
    <property type="term" value="P:response to iron(III) ion"/>
    <property type="evidence" value="ECO:0007669"/>
    <property type="project" value="TreeGrafter"/>
</dbReference>
<name>A0A0W0VMT5_9GAMM</name>
<evidence type="ECO:0000259" key="9">
    <source>
        <dbReference type="Pfam" id="PF13231"/>
    </source>
</evidence>
<feature type="transmembrane region" description="Helical" evidence="8">
    <location>
        <begin position="189"/>
        <end position="210"/>
    </location>
</feature>
<dbReference type="GO" id="GO:0005886">
    <property type="term" value="C:plasma membrane"/>
    <property type="evidence" value="ECO:0007669"/>
    <property type="project" value="UniProtKB-SubCell"/>
</dbReference>
<dbReference type="PANTHER" id="PTHR33908:SF3">
    <property type="entry name" value="UNDECAPRENYL PHOSPHATE-ALPHA-4-AMINO-4-DEOXY-L-ARABINOSE ARABINOSYL TRANSFERASE"/>
    <property type="match status" value="1"/>
</dbReference>
<feature type="transmembrane region" description="Helical" evidence="8">
    <location>
        <begin position="385"/>
        <end position="405"/>
    </location>
</feature>
<dbReference type="GO" id="GO:0016763">
    <property type="term" value="F:pentosyltransferase activity"/>
    <property type="evidence" value="ECO:0007669"/>
    <property type="project" value="TreeGrafter"/>
</dbReference>
<evidence type="ECO:0000256" key="5">
    <source>
        <dbReference type="ARBA" id="ARBA00022692"/>
    </source>
</evidence>
<evidence type="ECO:0000313" key="11">
    <source>
        <dbReference type="Proteomes" id="UP000054997"/>
    </source>
</evidence>
<evidence type="ECO:0000256" key="3">
    <source>
        <dbReference type="ARBA" id="ARBA00022676"/>
    </source>
</evidence>
<feature type="transmembrane region" description="Helical" evidence="8">
    <location>
        <begin position="357"/>
        <end position="378"/>
    </location>
</feature>
<dbReference type="InterPro" id="IPR038731">
    <property type="entry name" value="RgtA/B/C-like"/>
</dbReference>
<proteinExistence type="predicted"/>
<dbReference type="AlphaFoldDB" id="A0A0W0VMT5"/>
<feature type="transmembrane region" description="Helical" evidence="8">
    <location>
        <begin position="326"/>
        <end position="351"/>
    </location>
</feature>
<dbReference type="STRING" id="45068.Llon_1472"/>
<accession>A0A0W0VMT5</accession>
<keyword evidence="2" id="KW-1003">Cell membrane</keyword>
<evidence type="ECO:0000256" key="8">
    <source>
        <dbReference type="SAM" id="Phobius"/>
    </source>
</evidence>
<keyword evidence="4" id="KW-0808">Transferase</keyword>
<comment type="subcellular location">
    <subcellularLocation>
        <location evidence="1">Cell membrane</location>
        <topology evidence="1">Multi-pass membrane protein</topology>
    </subcellularLocation>
</comment>
<evidence type="ECO:0000256" key="2">
    <source>
        <dbReference type="ARBA" id="ARBA00022475"/>
    </source>
</evidence>
<keyword evidence="5 8" id="KW-0812">Transmembrane</keyword>
<evidence type="ECO:0000256" key="6">
    <source>
        <dbReference type="ARBA" id="ARBA00022989"/>
    </source>
</evidence>
<feature type="transmembrane region" description="Helical" evidence="8">
    <location>
        <begin position="272"/>
        <end position="291"/>
    </location>
</feature>
<dbReference type="PANTHER" id="PTHR33908">
    <property type="entry name" value="MANNOSYLTRANSFERASE YKCB-RELATED"/>
    <property type="match status" value="1"/>
</dbReference>
<feature type="transmembrane region" description="Helical" evidence="8">
    <location>
        <begin position="63"/>
        <end position="82"/>
    </location>
</feature>